<keyword evidence="3" id="KW-1185">Reference proteome</keyword>
<accession>A0AAD9PZ41</accession>
<gene>
    <name evidence="2" type="ORF">P5673_027494</name>
</gene>
<reference evidence="2" key="2">
    <citation type="journal article" date="2023" name="Science">
        <title>Genomic signatures of disease resistance in endangered staghorn corals.</title>
        <authorList>
            <person name="Vollmer S.V."/>
            <person name="Selwyn J.D."/>
            <person name="Despard B.A."/>
            <person name="Roesel C.L."/>
        </authorList>
    </citation>
    <scope>NUCLEOTIDE SEQUENCE</scope>
    <source>
        <strain evidence="2">K2</strain>
    </source>
</reference>
<reference evidence="2" key="1">
    <citation type="journal article" date="2023" name="G3 (Bethesda)">
        <title>Whole genome assembly and annotation of the endangered Caribbean coral Acropora cervicornis.</title>
        <authorList>
            <person name="Selwyn J.D."/>
            <person name="Vollmer S.V."/>
        </authorList>
    </citation>
    <scope>NUCLEOTIDE SEQUENCE</scope>
    <source>
        <strain evidence="2">K2</strain>
    </source>
</reference>
<evidence type="ECO:0000313" key="3">
    <source>
        <dbReference type="Proteomes" id="UP001249851"/>
    </source>
</evidence>
<dbReference type="AlphaFoldDB" id="A0AAD9PZ41"/>
<proteinExistence type="predicted"/>
<evidence type="ECO:0000313" key="2">
    <source>
        <dbReference type="EMBL" id="KAK2551696.1"/>
    </source>
</evidence>
<protein>
    <submittedName>
        <fullName evidence="2">Uncharacterized protein</fullName>
    </submittedName>
</protein>
<comment type="caution">
    <text evidence="2">The sequence shown here is derived from an EMBL/GenBank/DDBJ whole genome shotgun (WGS) entry which is preliminary data.</text>
</comment>
<dbReference type="Proteomes" id="UP001249851">
    <property type="component" value="Unassembled WGS sequence"/>
</dbReference>
<feature type="region of interest" description="Disordered" evidence="1">
    <location>
        <begin position="67"/>
        <end position="89"/>
    </location>
</feature>
<name>A0AAD9PZ41_ACRCE</name>
<dbReference type="EMBL" id="JARQWQ010000095">
    <property type="protein sequence ID" value="KAK2551696.1"/>
    <property type="molecule type" value="Genomic_DNA"/>
</dbReference>
<sequence length="89" mass="10102">MLQLTNVEQTSELDHGEPKEWWIVPDELIKIKQASPLADELPHQWTLELGNGSSSLMENPLYKRMHSKSAKSSRDFSSKTQSVDILPVV</sequence>
<organism evidence="2 3">
    <name type="scientific">Acropora cervicornis</name>
    <name type="common">Staghorn coral</name>
    <dbReference type="NCBI Taxonomy" id="6130"/>
    <lineage>
        <taxon>Eukaryota</taxon>
        <taxon>Metazoa</taxon>
        <taxon>Cnidaria</taxon>
        <taxon>Anthozoa</taxon>
        <taxon>Hexacorallia</taxon>
        <taxon>Scleractinia</taxon>
        <taxon>Astrocoeniina</taxon>
        <taxon>Acroporidae</taxon>
        <taxon>Acropora</taxon>
    </lineage>
</organism>
<evidence type="ECO:0000256" key="1">
    <source>
        <dbReference type="SAM" id="MobiDB-lite"/>
    </source>
</evidence>